<dbReference type="InterPro" id="IPR025479">
    <property type="entry name" value="DUF4329"/>
</dbReference>
<dbReference type="Pfam" id="PF05593">
    <property type="entry name" value="RHS_repeat"/>
    <property type="match status" value="5"/>
</dbReference>
<feature type="compositionally biased region" description="Basic and acidic residues" evidence="2">
    <location>
        <begin position="491"/>
        <end position="514"/>
    </location>
</feature>
<gene>
    <name evidence="6" type="ORF">DOE57_09980</name>
</gene>
<evidence type="ECO:0000259" key="3">
    <source>
        <dbReference type="Pfam" id="PF03527"/>
    </source>
</evidence>
<name>A0A6C7D0D2_SALER</name>
<dbReference type="PRINTS" id="PR00394">
    <property type="entry name" value="RHSPROTEIN"/>
</dbReference>
<dbReference type="InterPro" id="IPR001826">
    <property type="entry name" value="RHS"/>
</dbReference>
<dbReference type="PANTHER" id="PTHR32305">
    <property type="match status" value="1"/>
</dbReference>
<dbReference type="PANTHER" id="PTHR32305:SF15">
    <property type="entry name" value="PROTEIN RHSA-RELATED"/>
    <property type="match status" value="1"/>
</dbReference>
<dbReference type="InterPro" id="IPR022385">
    <property type="entry name" value="Rhs_assc_core"/>
</dbReference>
<dbReference type="EMBL" id="CP029995">
    <property type="protein sequence ID" value="AXC85615.1"/>
    <property type="molecule type" value="Genomic_DNA"/>
</dbReference>
<feature type="domain" description="DUF4329" evidence="4">
    <location>
        <begin position="1269"/>
        <end position="1379"/>
    </location>
</feature>
<dbReference type="InterPro" id="IPR050708">
    <property type="entry name" value="T6SS_VgrG/RHS"/>
</dbReference>
<feature type="domain" description="DUF6531" evidence="5">
    <location>
        <begin position="46"/>
        <end position="123"/>
    </location>
</feature>
<dbReference type="InterPro" id="IPR045351">
    <property type="entry name" value="DUF6531"/>
</dbReference>
<dbReference type="Pfam" id="PF20148">
    <property type="entry name" value="DUF6531"/>
    <property type="match status" value="1"/>
</dbReference>
<evidence type="ECO:0000259" key="4">
    <source>
        <dbReference type="Pfam" id="PF14220"/>
    </source>
</evidence>
<dbReference type="Pfam" id="PF03527">
    <property type="entry name" value="RHS"/>
    <property type="match status" value="1"/>
</dbReference>
<organism evidence="6 7">
    <name type="scientific">Salmonella enterica subsp. salamae serovar 56:b:[1,5]</name>
    <dbReference type="NCBI Taxonomy" id="2577858"/>
    <lineage>
        <taxon>Bacteria</taxon>
        <taxon>Pseudomonadati</taxon>
        <taxon>Pseudomonadota</taxon>
        <taxon>Gammaproteobacteria</taxon>
        <taxon>Enterobacterales</taxon>
        <taxon>Enterobacteriaceae</taxon>
        <taxon>Salmonella</taxon>
    </lineage>
</organism>
<dbReference type="InterPro" id="IPR053422">
    <property type="entry name" value="RHS_domain"/>
</dbReference>
<dbReference type="NCBIfam" id="TIGR03696">
    <property type="entry name" value="Rhs_assc_core"/>
    <property type="match status" value="1"/>
</dbReference>
<dbReference type="Pfam" id="PF14220">
    <property type="entry name" value="DUF4329"/>
    <property type="match status" value="1"/>
</dbReference>
<evidence type="ECO:0000313" key="7">
    <source>
        <dbReference type="Proteomes" id="UP000251983"/>
    </source>
</evidence>
<sequence>MSGKPAARMGDMTQFGGPIVQGSAGVFIGAPTGIACSVCPGGRTSGSPVNPLLGAKVLPGETDIAFPGPLPLMLTRAYSSYQTKTPAPVELFGPGWKAPFDIRLQLRGEELILNDNGGRSIHFEPLFPGETAFSRSESLWLARGGVAKLHESNVLHVLWQALPEDLRLSPHMYLATGSAQGPWWILGWPERVPGADEALPAPLPPYRVLTGLTDRFGRTQIFHRDADGEFAGNITAVTDGAGRRFRLALTTQAQRAEAARKQATASGIRAPEYPQTMPVSGYGADSGIRLEAVWLTHDPAYPDNLPALPLVRYMYTPRGELSVVYDRSGTQVRGFTYDEKHPGRMTAHRYAGRPQTTYRYDASGRVTEQHNPAGLSYIYSYEKNAVIITDSLNRREVLHTEGEGGLKRVIKEEQADGSTITREFDNAGRMVAMTDAAGRKTGFRLNIGSGNVTEIVTPDGRRARFSYNDQRQLIATTGPDGLRSQQTFDERGRLAQEKSRSGDVTRYYYDDPHSELPSATEDTTGSRKQMTWSRYGQLLTLTDCSGYQTRYEYNRFGQVTALHREEGLSQYRAYDERGRLVSQQDAAGHETRYEYSVAGDLTAVIHPDGSRQTTEYDAAGHPVSTTGGGLTRQMEYDAAGRVTRLVNENGAGTTFTYDLLDRLVQETGFDGRTQRYHYSPTGQLIRSEDENLITLWHYDASDRLAYRTVNDEEAERWQYNERGWLTGVSHLSDGHRVAVQYEYDKQGRMSLERQTVQHPGTGELLWQHETKHDYPEGLATRTTPDNLPPVEWLTYGSGYIAGLKLGDVPLVDFTRDRLHREIQRTAGAYEQNTLYSATGQLLSHTFSDPVLNREYGYNDNGQLVHIRGVHQEKDYRYDGAGRLISARHNDLLRRHATDPAGNRVADREQYPALPAMWRDNRISEDVAYFYHHDAHGRLTKKDERQIRDGGGYVHHYHYDNRHRLVHYRREQQGITLLESRYLYDPAGRRIGKRVWKSRRTYGEITGNEYIQLSHTPEVTWYGWDGDRLTTTETATQRVQTIYTPGSFTPLIRVETQTAELAKAVRRTLAEKFQQEANVIFPPELVAMVDSLEAELQRGELSAVNRAWLAQCGLTPEQIQNQMEPEYTPERKIHLYHCDHRGLPLALVNAEGKADWSAEYDAWGNVLRENNPHKLAQLLRLPGQQYDEETGLYYNRHRYYDPLQGRYITQDPIGGAGGWNLYQYPLNPVSKIDPLGLSAWSDAKSGACTEGICRLFSPFIGPEKFSDPDTAALDALKKINGQSICEDKEFAGLICMDNKKNYFATEANRGEEHESSPFDSPCPGSTVIATYHTHGAYSFGYADDFFSKRDVGVYEYNNVLGYLGTPGGEFKKTDKSGKELFSKKELTTVCRIHAN</sequence>
<protein>
    <submittedName>
        <fullName evidence="6">RHS element protein</fullName>
    </submittedName>
</protein>
<dbReference type="InterPro" id="IPR031325">
    <property type="entry name" value="RHS_repeat"/>
</dbReference>
<proteinExistence type="inferred from homology"/>
<evidence type="ECO:0000313" key="6">
    <source>
        <dbReference type="EMBL" id="AXC85615.1"/>
    </source>
</evidence>
<dbReference type="Proteomes" id="UP000251983">
    <property type="component" value="Chromosome"/>
</dbReference>
<dbReference type="Gene3D" id="2.180.10.10">
    <property type="entry name" value="RHS repeat-associated core"/>
    <property type="match status" value="2"/>
</dbReference>
<accession>A0A6C7D0D2</accession>
<evidence type="ECO:0000256" key="2">
    <source>
        <dbReference type="SAM" id="MobiDB-lite"/>
    </source>
</evidence>
<dbReference type="InterPro" id="IPR006530">
    <property type="entry name" value="YD"/>
</dbReference>
<comment type="similarity">
    <text evidence="1">Belongs to the RHS family.</text>
</comment>
<evidence type="ECO:0000256" key="1">
    <source>
        <dbReference type="ARBA" id="ARBA00009455"/>
    </source>
</evidence>
<dbReference type="NCBIfam" id="NF041261">
    <property type="entry name" value="RHS_core"/>
    <property type="match status" value="1"/>
</dbReference>
<reference evidence="6 7" key="1">
    <citation type="submission" date="2018-06" db="EMBL/GenBank/DDBJ databases">
        <title>Salmonella Enterica genomes from various sources.</title>
        <authorList>
            <person name="Nash J.H.E."/>
            <person name="Robertson J."/>
            <person name="Bessonov K."/>
        </authorList>
    </citation>
    <scope>NUCLEOTIDE SEQUENCE [LARGE SCALE GENOMIC DNA]</scope>
    <source>
        <strain evidence="6 7">SA20053897</strain>
    </source>
</reference>
<feature type="region of interest" description="Disordered" evidence="2">
    <location>
        <begin position="491"/>
        <end position="527"/>
    </location>
</feature>
<feature type="domain" description="RHS protein conserved region" evidence="3">
    <location>
        <begin position="1132"/>
        <end position="1169"/>
    </location>
</feature>
<dbReference type="NCBIfam" id="TIGR01643">
    <property type="entry name" value="YD_repeat_2x"/>
    <property type="match status" value="6"/>
</dbReference>
<evidence type="ECO:0000259" key="5">
    <source>
        <dbReference type="Pfam" id="PF20148"/>
    </source>
</evidence>
<dbReference type="SUPFAM" id="SSF69304">
    <property type="entry name" value="Tricorn protease N-terminal domain"/>
    <property type="match status" value="1"/>
</dbReference>